<reference evidence="1 2" key="1">
    <citation type="journal article" date="2006" name="PLoS Genet.">
        <title>Comparative genomics of emerging human ehrlichiosis agents.</title>
        <authorList>
            <person name="Dunning Hotopp J.C."/>
            <person name="Lin M."/>
            <person name="Madupu R."/>
            <person name="Crabtree J."/>
            <person name="Angiuoli S.V."/>
            <person name="Eisen J.A."/>
            <person name="Seshadri R."/>
            <person name="Ren Q."/>
            <person name="Wu M."/>
            <person name="Utterback T.R."/>
            <person name="Smith S."/>
            <person name="Lewis M."/>
            <person name="Khouri H."/>
            <person name="Zhang C."/>
            <person name="Niu H."/>
            <person name="Lin Q."/>
            <person name="Ohashi N."/>
            <person name="Zhi N."/>
            <person name="Nelson W."/>
            <person name="Brinkac L.M."/>
            <person name="Dodson R.J."/>
            <person name="Rosovitz M.J."/>
            <person name="Sundaram J."/>
            <person name="Daugherty S.C."/>
            <person name="Davidsen T."/>
            <person name="Durkin A.S."/>
            <person name="Gwinn M."/>
            <person name="Haft D.H."/>
            <person name="Selengut J.D."/>
            <person name="Sullivan S.A."/>
            <person name="Zafar N."/>
            <person name="Zhou L."/>
            <person name="Benahmed F."/>
            <person name="Forberger H."/>
            <person name="Halpin R."/>
            <person name="Mulligan S."/>
            <person name="Robinson J."/>
            <person name="White O."/>
            <person name="Rikihisa Y."/>
            <person name="Tettelin H."/>
        </authorList>
    </citation>
    <scope>NUCLEOTIDE SEQUENCE [LARGE SCALE GENOMIC DNA]</scope>
    <source>
        <strain evidence="2">ATCC CRL-10679 / Arkansas</strain>
    </source>
</reference>
<evidence type="ECO:0000313" key="2">
    <source>
        <dbReference type="Proteomes" id="UP000008320"/>
    </source>
</evidence>
<proteinExistence type="predicted"/>
<dbReference type="EMBL" id="CP000236">
    <property type="protein sequence ID" value="ABD44968.1"/>
    <property type="molecule type" value="Genomic_DNA"/>
</dbReference>
<organism evidence="1 2">
    <name type="scientific">Ehrlichia chaffeensis (strain ATCC CRL-10679 / Arkansas)</name>
    <dbReference type="NCBI Taxonomy" id="205920"/>
    <lineage>
        <taxon>Bacteria</taxon>
        <taxon>Pseudomonadati</taxon>
        <taxon>Pseudomonadota</taxon>
        <taxon>Alphaproteobacteria</taxon>
        <taxon>Rickettsiales</taxon>
        <taxon>Anaplasmataceae</taxon>
        <taxon>Ehrlichia</taxon>
    </lineage>
</organism>
<dbReference type="KEGG" id="ech:ECH_0827"/>
<name>Q2GG10_EHRCR</name>
<dbReference type="HOGENOM" id="CLU_3396287_0_0_5"/>
<keyword evidence="2" id="KW-1185">Reference proteome</keyword>
<sequence>MCVHHTSTYPCNTYYKIIKNYIALPTMNIVH</sequence>
<gene>
    <name evidence="1" type="ordered locus">ECH_0827</name>
</gene>
<dbReference type="AlphaFoldDB" id="Q2GG10"/>
<accession>Q2GG10</accession>
<evidence type="ECO:0000313" key="1">
    <source>
        <dbReference type="EMBL" id="ABD44968.1"/>
    </source>
</evidence>
<protein>
    <submittedName>
        <fullName evidence="1">Uncharacterized protein</fullName>
    </submittedName>
</protein>
<dbReference type="STRING" id="205920.ECH_0827"/>
<dbReference type="Proteomes" id="UP000008320">
    <property type="component" value="Chromosome"/>
</dbReference>